<dbReference type="InterPro" id="IPR000182">
    <property type="entry name" value="GNAT_dom"/>
</dbReference>
<dbReference type="Proteomes" id="UP000320314">
    <property type="component" value="Unassembled WGS sequence"/>
</dbReference>
<dbReference type="InterPro" id="IPR017255">
    <property type="entry name" value="AcTrfase_GNAT_prd"/>
</dbReference>
<evidence type="ECO:0000256" key="2">
    <source>
        <dbReference type="ARBA" id="ARBA00010712"/>
    </source>
</evidence>
<evidence type="ECO:0000256" key="8">
    <source>
        <dbReference type="RuleBase" id="RU365045"/>
    </source>
</evidence>
<evidence type="ECO:0000256" key="4">
    <source>
        <dbReference type="ARBA" id="ARBA00017935"/>
    </source>
</evidence>
<dbReference type="CDD" id="cd04301">
    <property type="entry name" value="NAT_SF"/>
    <property type="match status" value="1"/>
</dbReference>
<dbReference type="EC" id="2.3.1.178" evidence="3 8"/>
<organism evidence="10 11">
    <name type="scientific">Pararhizobium mangrovi</name>
    <dbReference type="NCBI Taxonomy" id="2590452"/>
    <lineage>
        <taxon>Bacteria</taxon>
        <taxon>Pseudomonadati</taxon>
        <taxon>Pseudomonadota</taxon>
        <taxon>Alphaproteobacteria</taxon>
        <taxon>Hyphomicrobiales</taxon>
        <taxon>Rhizobiaceae</taxon>
        <taxon>Rhizobium/Agrobacterium group</taxon>
        <taxon>Pararhizobium</taxon>
    </lineage>
</organism>
<dbReference type="PIRSF" id="PIRSF037663">
    <property type="entry name" value="Acetyltransf_GNAT_prd"/>
    <property type="match status" value="1"/>
</dbReference>
<dbReference type="RefSeq" id="WP_141165617.1">
    <property type="nucleotide sequence ID" value="NZ_VHLH01000004.1"/>
</dbReference>
<comment type="pathway">
    <text evidence="1 8">Amine and polyamine biosynthesis; ectoine biosynthesis; L-ectoine from L-aspartate 4-semialdehyde: step 2/3.</text>
</comment>
<dbReference type="PROSITE" id="PS51186">
    <property type="entry name" value="GNAT"/>
    <property type="match status" value="1"/>
</dbReference>
<dbReference type="NCBIfam" id="TIGR02406">
    <property type="entry name" value="ectoine_EctA"/>
    <property type="match status" value="1"/>
</dbReference>
<evidence type="ECO:0000256" key="3">
    <source>
        <dbReference type="ARBA" id="ARBA00012355"/>
    </source>
</evidence>
<feature type="domain" description="N-acetyltransferase" evidence="9">
    <location>
        <begin position="15"/>
        <end position="172"/>
    </location>
</feature>
<comment type="caution">
    <text evidence="10">The sequence shown here is derived from an EMBL/GenBank/DDBJ whole genome shotgun (WGS) entry which is preliminary data.</text>
</comment>
<evidence type="ECO:0000313" key="11">
    <source>
        <dbReference type="Proteomes" id="UP000320314"/>
    </source>
</evidence>
<dbReference type="PANTHER" id="PTHR43072:SF23">
    <property type="entry name" value="UPF0039 PROTEIN C11D3.02C"/>
    <property type="match status" value="1"/>
</dbReference>
<keyword evidence="5 8" id="KW-0808">Transferase</keyword>
<accession>A0A506UEG1</accession>
<evidence type="ECO:0000313" key="10">
    <source>
        <dbReference type="EMBL" id="TPW31255.1"/>
    </source>
</evidence>
<evidence type="ECO:0000256" key="6">
    <source>
        <dbReference type="ARBA" id="ARBA00023315"/>
    </source>
</evidence>
<dbReference type="AlphaFoldDB" id="A0A506UEG1"/>
<comment type="function">
    <text evidence="8">Catalyzes the acetylation of L-2,4-diaminobutyrate (DABA) to gamma-N-acetyl-alpha,gamma-diaminobutyric acid (ADABA) with acetyl coenzyme A.</text>
</comment>
<dbReference type="PANTHER" id="PTHR43072">
    <property type="entry name" value="N-ACETYLTRANSFERASE"/>
    <property type="match status" value="1"/>
</dbReference>
<dbReference type="EMBL" id="VHLH01000004">
    <property type="protein sequence ID" value="TPW31255.1"/>
    <property type="molecule type" value="Genomic_DNA"/>
</dbReference>
<comment type="similarity">
    <text evidence="2 8">Belongs to the acetyltransferase family. EctA subfamily.</text>
</comment>
<dbReference type="InterPro" id="IPR012772">
    <property type="entry name" value="Ectoine_EctA"/>
</dbReference>
<comment type="catalytic activity">
    <reaction evidence="7 8">
        <text>L-2,4-diaminobutanoate + acetyl-CoA = (2S)-4-acetamido-2-aminobutanoate + CoA + H(+)</text>
        <dbReference type="Rhea" id="RHEA:16901"/>
        <dbReference type="ChEBI" id="CHEBI:15378"/>
        <dbReference type="ChEBI" id="CHEBI:57287"/>
        <dbReference type="ChEBI" id="CHEBI:57288"/>
        <dbReference type="ChEBI" id="CHEBI:58761"/>
        <dbReference type="ChEBI" id="CHEBI:58929"/>
        <dbReference type="EC" id="2.3.1.178"/>
    </reaction>
</comment>
<evidence type="ECO:0000259" key="9">
    <source>
        <dbReference type="PROSITE" id="PS51186"/>
    </source>
</evidence>
<dbReference type="Gene3D" id="3.40.630.30">
    <property type="match status" value="1"/>
</dbReference>
<name>A0A506UEG1_9HYPH</name>
<evidence type="ECO:0000256" key="7">
    <source>
        <dbReference type="ARBA" id="ARBA00048924"/>
    </source>
</evidence>
<sequence length="182" mass="20250">MHPVNENQNQPKDDIVIREPTEQDGSEIWKLVRDAGTLDENSMYCNLLQCTHFSSTCALAERNGEAVGWVSAYIPPEDPDRLFVWQVCVREDARGHGLGKRLVRDVLAREVCAEVAYINTTITDDNDASWSLFGKIAAALDADIRRAEHFEEDTHFDGNHATEHLVSIGPFARVSGNVKSAA</sequence>
<dbReference type="InterPro" id="IPR016181">
    <property type="entry name" value="Acyl_CoA_acyltransferase"/>
</dbReference>
<dbReference type="Pfam" id="PF00583">
    <property type="entry name" value="Acetyltransf_1"/>
    <property type="match status" value="1"/>
</dbReference>
<evidence type="ECO:0000256" key="5">
    <source>
        <dbReference type="ARBA" id="ARBA00022679"/>
    </source>
</evidence>
<dbReference type="GO" id="GO:0019491">
    <property type="term" value="P:ectoine biosynthetic process"/>
    <property type="evidence" value="ECO:0007669"/>
    <property type="project" value="UniProtKB-UniPathway"/>
</dbReference>
<keyword evidence="6 8" id="KW-0012">Acyltransferase</keyword>
<dbReference type="OrthoDB" id="2436196at2"/>
<protein>
    <recommendedName>
        <fullName evidence="4 8">L-2,4-diaminobutyric acid acetyltransferase</fullName>
        <shortName evidence="8">DABA acetyltransferase</shortName>
        <ecNumber evidence="3 8">2.3.1.178</ecNumber>
    </recommendedName>
</protein>
<evidence type="ECO:0000256" key="1">
    <source>
        <dbReference type="ARBA" id="ARBA00004978"/>
    </source>
</evidence>
<proteinExistence type="inferred from homology"/>
<dbReference type="GO" id="GO:0033816">
    <property type="term" value="F:diaminobutyrate acetyltransferase activity"/>
    <property type="evidence" value="ECO:0007669"/>
    <property type="project" value="UniProtKB-EC"/>
</dbReference>
<gene>
    <name evidence="8 10" type="primary">ectA</name>
    <name evidence="10" type="ORF">FJU11_03390</name>
</gene>
<dbReference type="UniPathway" id="UPA00067">
    <property type="reaction ID" value="UER00122"/>
</dbReference>
<dbReference type="SUPFAM" id="SSF55729">
    <property type="entry name" value="Acyl-CoA N-acyltransferases (Nat)"/>
    <property type="match status" value="1"/>
</dbReference>
<reference evidence="10 11" key="1">
    <citation type="submission" date="2019-06" db="EMBL/GenBank/DDBJ databases">
        <authorList>
            <person name="Li M."/>
        </authorList>
    </citation>
    <scope>NUCLEOTIDE SEQUENCE [LARGE SCALE GENOMIC DNA]</scope>
    <source>
        <strain evidence="10 11">BGMRC6574</strain>
    </source>
</reference>
<keyword evidence="11" id="KW-1185">Reference proteome</keyword>